<protein>
    <submittedName>
        <fullName evidence="1">Uncharacterized protein</fullName>
    </submittedName>
</protein>
<organism evidence="1 2">
    <name type="scientific">Roseovarius mucosus</name>
    <dbReference type="NCBI Taxonomy" id="215743"/>
    <lineage>
        <taxon>Bacteria</taxon>
        <taxon>Pseudomonadati</taxon>
        <taxon>Pseudomonadota</taxon>
        <taxon>Alphaproteobacteria</taxon>
        <taxon>Rhodobacterales</taxon>
        <taxon>Roseobacteraceae</taxon>
        <taxon>Roseovarius</taxon>
    </lineage>
</organism>
<evidence type="ECO:0000313" key="2">
    <source>
        <dbReference type="Proteomes" id="UP000192273"/>
    </source>
</evidence>
<dbReference type="RefSeq" id="WP_081508151.1">
    <property type="nucleotide sequence ID" value="NZ_CP020474.1"/>
</dbReference>
<keyword evidence="2" id="KW-1185">Reference proteome</keyword>
<dbReference type="EMBL" id="CP020474">
    <property type="protein sequence ID" value="ARE84976.1"/>
    <property type="molecule type" value="Genomic_DNA"/>
</dbReference>
<evidence type="ECO:0000313" key="1">
    <source>
        <dbReference type="EMBL" id="ARE84976.1"/>
    </source>
</evidence>
<sequence length="116" mass="12673">MTRHDDSLDVPVTELAAQAVPASEIARRLGVTTQRVHSVLHYLRRHGVTFPPVRPGKPCGPQGAQLTRLNAETRAALEPHAIARGMETKALAVRILDVVIRDNLIDAILDDKETGQ</sequence>
<proteinExistence type="predicted"/>
<dbReference type="AlphaFoldDB" id="A0A1V0RTF8"/>
<dbReference type="KEGG" id="rmm:ROSMUCSMR3_03522"/>
<name>A0A1V0RTF8_9RHOB</name>
<dbReference type="OrthoDB" id="7745435at2"/>
<accession>A0A1V0RTF8</accession>
<gene>
    <name evidence="1" type="ORF">ROSMUCSMR3_03522</name>
</gene>
<reference evidence="1 2" key="1">
    <citation type="submission" date="2017-03" db="EMBL/GenBank/DDBJ databases">
        <title>Genome Sequence of Roseovarius mucosus strain SMR3 Isolated from a culture of the Diatom Skeletonema marinoi.</title>
        <authorList>
            <person name="Topel M."/>
            <person name="Pinder M."/>
            <person name="Johansson O.N."/>
            <person name="Kourtchenko O."/>
            <person name="Godhe A."/>
            <person name="Clarke A.K."/>
        </authorList>
    </citation>
    <scope>NUCLEOTIDE SEQUENCE [LARGE SCALE GENOMIC DNA]</scope>
    <source>
        <strain evidence="1 2">SMR3</strain>
    </source>
</reference>
<dbReference type="Proteomes" id="UP000192273">
    <property type="component" value="Chromosome"/>
</dbReference>